<keyword evidence="3" id="KW-0963">Cytoplasm</keyword>
<keyword evidence="1 3" id="KW-0808">Transferase</keyword>
<dbReference type="GO" id="GO:0005524">
    <property type="term" value="F:ATP binding"/>
    <property type="evidence" value="ECO:0007669"/>
    <property type="project" value="UniProtKB-UniRule"/>
</dbReference>
<feature type="binding site" evidence="3">
    <location>
        <begin position="8"/>
        <end position="13"/>
    </location>
    <ligand>
        <name>ATP</name>
        <dbReference type="ChEBI" id="CHEBI:30616"/>
    </ligand>
</feature>
<dbReference type="CDD" id="cd24008">
    <property type="entry name" value="ASKHA_NBD_GLK"/>
    <property type="match status" value="1"/>
</dbReference>
<evidence type="ECO:0000313" key="6">
    <source>
        <dbReference type="Proteomes" id="UP000503018"/>
    </source>
</evidence>
<dbReference type="KEGG" id="slan:GV829_02765"/>
<dbReference type="EMBL" id="CP053015">
    <property type="protein sequence ID" value="QJQ31503.1"/>
    <property type="molecule type" value="Genomic_DNA"/>
</dbReference>
<evidence type="ECO:0000256" key="3">
    <source>
        <dbReference type="HAMAP-Rule" id="MF_00524"/>
    </source>
</evidence>
<dbReference type="NCBIfam" id="TIGR00749">
    <property type="entry name" value="glk"/>
    <property type="match status" value="1"/>
</dbReference>
<dbReference type="PANTHER" id="PTHR47690">
    <property type="entry name" value="GLUCOKINASE"/>
    <property type="match status" value="1"/>
</dbReference>
<keyword evidence="3" id="KW-0324">Glycolysis</keyword>
<dbReference type="Proteomes" id="UP000503018">
    <property type="component" value="Chromosome"/>
</dbReference>
<dbReference type="AlphaFoldDB" id="A0A6M4AR67"/>
<dbReference type="HAMAP" id="MF_00524">
    <property type="entry name" value="Glucokinase"/>
    <property type="match status" value="1"/>
</dbReference>
<dbReference type="Pfam" id="PF02685">
    <property type="entry name" value="Glucokinase"/>
    <property type="match status" value="1"/>
</dbReference>
<dbReference type="GO" id="GO:0006096">
    <property type="term" value="P:glycolytic process"/>
    <property type="evidence" value="ECO:0007669"/>
    <property type="project" value="UniProtKB-UniRule"/>
</dbReference>
<dbReference type="InterPro" id="IPR050201">
    <property type="entry name" value="Bacterial_glucokinase"/>
</dbReference>
<dbReference type="GO" id="GO:0005829">
    <property type="term" value="C:cytosol"/>
    <property type="evidence" value="ECO:0007669"/>
    <property type="project" value="TreeGrafter"/>
</dbReference>
<evidence type="ECO:0000256" key="4">
    <source>
        <dbReference type="RuleBase" id="RU004046"/>
    </source>
</evidence>
<sequence>MSETVVAVDIGGTHARFALAEIDSGRVISLGEAVTLKTAEHASLQTAWEDFGRQVGGALPRAAAIAIACPVRGDVLKLTNNPWIIRPALVNEKLGVDRHVLINDFEAVGHAVAQAGSEHFVHLTGPEDDLPDSGTISIIGPGTGLGVAHIWRGYGSYHVQATEGGHIDFAPLDSIEDALLKALRQRYRRVSVERIVSGPGLPDIYAALAAIEGRAVHAMDDKTLWTLALEGSDSLATAAVDRFCMALGSVAGDIALAQGGGAVVIAGGLGLRIKDILVQSGFADRFRAKGRFEGLMASLPVKLITHPQPGLFGAAAAFARDFG</sequence>
<dbReference type="GO" id="GO:0005536">
    <property type="term" value="F:D-glucose binding"/>
    <property type="evidence" value="ECO:0007669"/>
    <property type="project" value="InterPro"/>
</dbReference>
<dbReference type="SUPFAM" id="SSF53067">
    <property type="entry name" value="Actin-like ATPase domain"/>
    <property type="match status" value="1"/>
</dbReference>
<evidence type="ECO:0000256" key="1">
    <source>
        <dbReference type="ARBA" id="ARBA00022679"/>
    </source>
</evidence>
<evidence type="ECO:0000313" key="5">
    <source>
        <dbReference type="EMBL" id="QJQ31503.1"/>
    </source>
</evidence>
<name>A0A6M4AR67_9SPHN</name>
<dbReference type="InterPro" id="IPR043129">
    <property type="entry name" value="ATPase_NBD"/>
</dbReference>
<gene>
    <name evidence="3 5" type="primary">glk</name>
    <name evidence="5" type="ORF">GV829_02765</name>
</gene>
<comment type="similarity">
    <text evidence="3 4">Belongs to the bacterial glucokinase family.</text>
</comment>
<keyword evidence="3" id="KW-0547">Nucleotide-binding</keyword>
<accession>A0A6M4AR67</accession>
<proteinExistence type="inferred from homology"/>
<organism evidence="5 6">
    <name type="scientific">Sphingomonas lacunae</name>
    <dbReference type="NCBI Taxonomy" id="2698828"/>
    <lineage>
        <taxon>Bacteria</taxon>
        <taxon>Pseudomonadati</taxon>
        <taxon>Pseudomonadota</taxon>
        <taxon>Alphaproteobacteria</taxon>
        <taxon>Sphingomonadales</taxon>
        <taxon>Sphingomonadaceae</taxon>
        <taxon>Sphingomonas</taxon>
    </lineage>
</organism>
<keyword evidence="6" id="KW-1185">Reference proteome</keyword>
<dbReference type="Gene3D" id="3.40.367.20">
    <property type="match status" value="1"/>
</dbReference>
<keyword evidence="3" id="KW-0067">ATP-binding</keyword>
<comment type="subcellular location">
    <subcellularLocation>
        <location evidence="3">Cytoplasm</location>
    </subcellularLocation>
</comment>
<dbReference type="RefSeq" id="WP_169943723.1">
    <property type="nucleotide sequence ID" value="NZ_CP053015.1"/>
</dbReference>
<dbReference type="InterPro" id="IPR003836">
    <property type="entry name" value="Glucokinase"/>
</dbReference>
<dbReference type="Gene3D" id="3.30.420.40">
    <property type="match status" value="1"/>
</dbReference>
<evidence type="ECO:0000256" key="2">
    <source>
        <dbReference type="ARBA" id="ARBA00022777"/>
    </source>
</evidence>
<keyword evidence="2 3" id="KW-0418">Kinase</keyword>
<protein>
    <recommendedName>
        <fullName evidence="3">Glucokinase</fullName>
        <ecNumber evidence="3">2.7.1.2</ecNumber>
    </recommendedName>
    <alternativeName>
        <fullName evidence="3">Glucose kinase</fullName>
    </alternativeName>
</protein>
<reference evidence="5 6" key="1">
    <citation type="submission" date="2020-01" db="EMBL/GenBank/DDBJ databases">
        <title>Sphingomonas sp. strain CSW-10.</title>
        <authorList>
            <person name="Chen W.-M."/>
        </authorList>
    </citation>
    <scope>NUCLEOTIDE SEQUENCE [LARGE SCALE GENOMIC DNA]</scope>
    <source>
        <strain evidence="5 6">CSW-10</strain>
    </source>
</reference>
<dbReference type="PANTHER" id="PTHR47690:SF1">
    <property type="entry name" value="GLUCOKINASE"/>
    <property type="match status" value="1"/>
</dbReference>
<comment type="catalytic activity">
    <reaction evidence="3">
        <text>D-glucose + ATP = D-glucose 6-phosphate + ADP + H(+)</text>
        <dbReference type="Rhea" id="RHEA:17825"/>
        <dbReference type="ChEBI" id="CHEBI:4167"/>
        <dbReference type="ChEBI" id="CHEBI:15378"/>
        <dbReference type="ChEBI" id="CHEBI:30616"/>
        <dbReference type="ChEBI" id="CHEBI:61548"/>
        <dbReference type="ChEBI" id="CHEBI:456216"/>
        <dbReference type="EC" id="2.7.1.2"/>
    </reaction>
</comment>
<dbReference type="GO" id="GO:0004340">
    <property type="term" value="F:glucokinase activity"/>
    <property type="evidence" value="ECO:0007669"/>
    <property type="project" value="UniProtKB-UniRule"/>
</dbReference>
<dbReference type="EC" id="2.7.1.2" evidence="3"/>